<gene>
    <name evidence="1" type="ORF">BLA13014_01916</name>
</gene>
<reference evidence="1 2" key="1">
    <citation type="submission" date="2019-09" db="EMBL/GenBank/DDBJ databases">
        <authorList>
            <person name="Depoorter E."/>
        </authorList>
    </citation>
    <scope>NUCLEOTIDE SEQUENCE [LARGE SCALE GENOMIC DNA]</scope>
    <source>
        <strain evidence="1">LMG 13014</strain>
    </source>
</reference>
<accession>A0A6P2JLR1</accession>
<protein>
    <submittedName>
        <fullName evidence="1">Uncharacterized protein</fullName>
    </submittedName>
</protein>
<dbReference type="AlphaFoldDB" id="A0A6P2JLR1"/>
<proteinExistence type="predicted"/>
<evidence type="ECO:0000313" key="1">
    <source>
        <dbReference type="EMBL" id="VWB45223.1"/>
    </source>
</evidence>
<name>A0A6P2JLR1_9BURK</name>
<dbReference type="Proteomes" id="UP000494261">
    <property type="component" value="Unassembled WGS sequence"/>
</dbReference>
<dbReference type="EMBL" id="CABVQC010000010">
    <property type="protein sequence ID" value="VWB45223.1"/>
    <property type="molecule type" value="Genomic_DNA"/>
</dbReference>
<organism evidence="1 2">
    <name type="scientific">Burkholderia aenigmatica</name>
    <dbReference type="NCBI Taxonomy" id="2015348"/>
    <lineage>
        <taxon>Bacteria</taxon>
        <taxon>Pseudomonadati</taxon>
        <taxon>Pseudomonadota</taxon>
        <taxon>Betaproteobacteria</taxon>
        <taxon>Burkholderiales</taxon>
        <taxon>Burkholderiaceae</taxon>
        <taxon>Burkholderia</taxon>
        <taxon>Burkholderia cepacia complex</taxon>
    </lineage>
</organism>
<sequence>MDSLTMHSNLLTLPPGVHAGVQIRPRWPARHVHVDAHVLGKLQAIQTGLPAGISLILTRGYEPRASGLGFARRQFRALGIATFRLLYPARRDELADIFGSNGHDVDGTHIDVSFSLNGRRVRMLPLGVFTPPFLQQHRVRQCASALAQIQAALMRHGFQIHRNATESLQIHCDLARSL</sequence>
<evidence type="ECO:0000313" key="2">
    <source>
        <dbReference type="Proteomes" id="UP000494261"/>
    </source>
</evidence>